<protein>
    <submittedName>
        <fullName evidence="2">Uncharacterized protein</fullName>
    </submittedName>
</protein>
<proteinExistence type="predicted"/>
<sequence length="1000" mass="110733">MALHYLLINKHLTKLCKIKKENIPSDFDEPQPMDDMMKEELLKFNIEFFNTILIVALRKENTITVNGSTFSYANAVSQDDHKKKQVNEEDKEMTYKNLMDLVVNIIIYTQWCKVKLSEGCSILIDNKEWMINLKEVLKIVNDIAPIKVETLINNKKQELFVSENGYFLFKNAVYLRGFIPLLDNDAHNNEKVLGTSYYKNFEDILSNTNDVVNNQIQYLIKLAYELSSISNGNLLFSLKENPINHKVKLIFTNSKEEALKINGVNVLTGKTSYESLSNLNDENNDNDDDDDDSMTETIVFTGRNKGNKTPPNEPKAENKVVEQTINKNSEPSNHESNKGDSVSEKIPKPLTINKMTDSNKGKSDLPIKRIIDEKDDDLDISMDIKNIIGDTCELPSEQTNNYRNDTNVMNLMENINNQTPSTAFISNTTTPSGLFSPFDWNKDYAYPFTNSSSIIPVQNPNKTGNDPLNTSRKDSSHDKLKEKGNTPVDFGYKWLQNQNMYAQPSNYIGNKHKSYDENTLNMPKIMNTEDHPSIPPGLSVQTKNKVPQMFNSSAPSSANSDNFVSADIFNRIENQSKLNTPITSNSNYNISNKNDDGNTISPNEFNPLQPPTQKASTVPTQSIPSQSSSSQNQPTSTTPHAPLQSPQSNVQPIQPPTQDFSSLNSSNLTTPIGLTESPSQNLLNNPLFMPPKPQTSLTFPPFPNPQITPQKQNLSSQQSTPSHLQSPLYLQNNSSSINSPVTQIFLTNQIPPPFQSLVQNSNMNNSPEQLQTTSGTKPLPNSTLQNPLFSLPYTSQIYPPGFNPSLLQAQSQSQPPSQPLTSLPNNLTGNNLAGNIPKNLPGTMPVNSNIPMPLGMGTMNNNLFGNVPLANFPNVDPRLMGMPSNPTNLNPLNNLLLNPAAALQSLASSNHQAPPNSMVPPMNLPLGMNVNPPNSTHPISQSSTSVSDGNGNSNDNGNNNGNPQAVNPLFFLNNPLSFNSVGNGMFYDDNTTSTNNLKPI</sequence>
<feature type="region of interest" description="Disordered" evidence="1">
    <location>
        <begin position="907"/>
        <end position="968"/>
    </location>
</feature>
<dbReference type="OrthoDB" id="10443716at2759"/>
<evidence type="ECO:0000256" key="1">
    <source>
        <dbReference type="SAM" id="MobiDB-lite"/>
    </source>
</evidence>
<feature type="compositionally biased region" description="Low complexity" evidence="1">
    <location>
        <begin position="947"/>
        <end position="962"/>
    </location>
</feature>
<feature type="compositionally biased region" description="Polar residues" evidence="1">
    <location>
        <begin position="451"/>
        <end position="470"/>
    </location>
</feature>
<evidence type="ECO:0000313" key="2">
    <source>
        <dbReference type="EMBL" id="ORX46415.1"/>
    </source>
</evidence>
<organism evidence="2 3">
    <name type="scientific">Piromyces finnis</name>
    <dbReference type="NCBI Taxonomy" id="1754191"/>
    <lineage>
        <taxon>Eukaryota</taxon>
        <taxon>Fungi</taxon>
        <taxon>Fungi incertae sedis</taxon>
        <taxon>Chytridiomycota</taxon>
        <taxon>Chytridiomycota incertae sedis</taxon>
        <taxon>Neocallimastigomycetes</taxon>
        <taxon>Neocallimastigales</taxon>
        <taxon>Neocallimastigaceae</taxon>
        <taxon>Piromyces</taxon>
    </lineage>
</organism>
<gene>
    <name evidence="2" type="ORF">BCR36DRAFT_398849</name>
</gene>
<feature type="compositionally biased region" description="Polar residues" evidence="1">
    <location>
        <begin position="578"/>
        <end position="615"/>
    </location>
</feature>
<feature type="region of interest" description="Disordered" evidence="1">
    <location>
        <begin position="578"/>
        <end position="731"/>
    </location>
</feature>
<reference evidence="2 3" key="1">
    <citation type="submission" date="2016-08" db="EMBL/GenBank/DDBJ databases">
        <title>Genomes of anaerobic fungi encode conserved fungal cellulosomes for biomass hydrolysis.</title>
        <authorList>
            <consortium name="DOE Joint Genome Institute"/>
            <person name="Haitjema C.H."/>
            <person name="Gilmore S.P."/>
            <person name="Henske J.K."/>
            <person name="Solomon K.V."/>
            <person name="De Groot R."/>
            <person name="Kuo A."/>
            <person name="Mondo S.J."/>
            <person name="Salamov A.A."/>
            <person name="Labutti K."/>
            <person name="Zhao Z."/>
            <person name="Chiniquy J."/>
            <person name="Barry K."/>
            <person name="Brewer H.M."/>
            <person name="Purvine S.O."/>
            <person name="Wright A.T."/>
            <person name="Boxma B."/>
            <person name="Van Alen T."/>
            <person name="Hackstein J.H."/>
            <person name="Baker S.E."/>
            <person name="Grigoriev I.V."/>
            <person name="O'Malley M.A."/>
        </authorList>
    </citation>
    <scope>NUCLEOTIDE SEQUENCE [LARGE SCALE GENOMIC DNA]</scope>
    <source>
        <strain evidence="3">finn</strain>
    </source>
</reference>
<evidence type="ECO:0000313" key="3">
    <source>
        <dbReference type="Proteomes" id="UP000193719"/>
    </source>
</evidence>
<keyword evidence="3" id="KW-1185">Reference proteome</keyword>
<feature type="compositionally biased region" description="Basic and acidic residues" evidence="1">
    <location>
        <begin position="471"/>
        <end position="484"/>
    </location>
</feature>
<feature type="compositionally biased region" description="Polar residues" evidence="1">
    <location>
        <begin position="707"/>
        <end position="731"/>
    </location>
</feature>
<feature type="compositionally biased region" description="Polar residues" evidence="1">
    <location>
        <begin position="644"/>
        <end position="684"/>
    </location>
</feature>
<feature type="region of interest" description="Disordered" evidence="1">
    <location>
        <begin position="451"/>
        <end position="486"/>
    </location>
</feature>
<comment type="caution">
    <text evidence="2">The sequence shown here is derived from an EMBL/GenBank/DDBJ whole genome shotgun (WGS) entry which is preliminary data.</text>
</comment>
<dbReference type="EMBL" id="MCFH01000035">
    <property type="protein sequence ID" value="ORX46415.1"/>
    <property type="molecule type" value="Genomic_DNA"/>
</dbReference>
<feature type="region of interest" description="Disordered" evidence="1">
    <location>
        <begin position="325"/>
        <end position="363"/>
    </location>
</feature>
<feature type="compositionally biased region" description="Low complexity" evidence="1">
    <location>
        <begin position="616"/>
        <end position="639"/>
    </location>
</feature>
<dbReference type="Proteomes" id="UP000193719">
    <property type="component" value="Unassembled WGS sequence"/>
</dbReference>
<reference evidence="2 3" key="2">
    <citation type="submission" date="2016-08" db="EMBL/GenBank/DDBJ databases">
        <title>Pervasive Adenine N6-methylation of Active Genes in Fungi.</title>
        <authorList>
            <consortium name="DOE Joint Genome Institute"/>
            <person name="Mondo S.J."/>
            <person name="Dannebaum R.O."/>
            <person name="Kuo R.C."/>
            <person name="Labutti K."/>
            <person name="Haridas S."/>
            <person name="Kuo A."/>
            <person name="Salamov A."/>
            <person name="Ahrendt S.R."/>
            <person name="Lipzen A."/>
            <person name="Sullivan W."/>
            <person name="Andreopoulos W.B."/>
            <person name="Clum A."/>
            <person name="Lindquist E."/>
            <person name="Daum C."/>
            <person name="Ramamoorthy G.K."/>
            <person name="Gryganskyi A."/>
            <person name="Culley D."/>
            <person name="Magnuson J.K."/>
            <person name="James T.Y."/>
            <person name="O'Malley M.A."/>
            <person name="Stajich J.E."/>
            <person name="Spatafora J.W."/>
            <person name="Visel A."/>
            <person name="Grigoriev I.V."/>
        </authorList>
    </citation>
    <scope>NUCLEOTIDE SEQUENCE [LARGE SCALE GENOMIC DNA]</scope>
    <source>
        <strain evidence="3">finn</strain>
    </source>
</reference>
<feature type="compositionally biased region" description="Polar residues" evidence="1">
    <location>
        <begin position="756"/>
        <end position="788"/>
    </location>
</feature>
<accession>A0A1Y1V3L4</accession>
<dbReference type="STRING" id="1754191.A0A1Y1V3L4"/>
<feature type="region of interest" description="Disordered" evidence="1">
    <location>
        <begin position="755"/>
        <end position="788"/>
    </location>
</feature>
<feature type="region of interest" description="Disordered" evidence="1">
    <location>
        <begin position="802"/>
        <end position="825"/>
    </location>
</feature>
<name>A0A1Y1V3L4_9FUNG</name>
<feature type="compositionally biased region" description="Basic and acidic residues" evidence="1">
    <location>
        <begin position="332"/>
        <end position="347"/>
    </location>
</feature>
<feature type="compositionally biased region" description="Polar residues" evidence="1">
    <location>
        <begin position="931"/>
        <end position="946"/>
    </location>
</feature>
<dbReference type="AlphaFoldDB" id="A0A1Y1V3L4"/>
<feature type="compositionally biased region" description="Low complexity" evidence="1">
    <location>
        <begin position="803"/>
        <end position="825"/>
    </location>
</feature>